<feature type="non-terminal residue" evidence="2">
    <location>
        <position position="78"/>
    </location>
</feature>
<evidence type="ECO:0000259" key="1">
    <source>
        <dbReference type="Pfam" id="PF02132"/>
    </source>
</evidence>
<dbReference type="InterPro" id="IPR015967">
    <property type="entry name" value="Rcmb_RecR_Znf"/>
</dbReference>
<dbReference type="Pfam" id="PF21176">
    <property type="entry name" value="RecR_HhH"/>
    <property type="match status" value="1"/>
</dbReference>
<protein>
    <submittedName>
        <fullName evidence="2">Recombination protein RecR</fullName>
    </submittedName>
</protein>
<dbReference type="InterPro" id="IPR023627">
    <property type="entry name" value="Rcmb_RecR"/>
</dbReference>
<dbReference type="EMBL" id="PGTM01001219">
    <property type="protein sequence ID" value="PJF32943.1"/>
    <property type="molecule type" value="Genomic_DNA"/>
</dbReference>
<feature type="domain" description="RecR protein" evidence="1">
    <location>
        <begin position="57"/>
        <end position="76"/>
    </location>
</feature>
<comment type="caution">
    <text evidence="2">The sequence shown here is derived from an EMBL/GenBank/DDBJ whole genome shotgun (WGS) entry which is preliminary data.</text>
</comment>
<dbReference type="GO" id="GO:0003677">
    <property type="term" value="F:DNA binding"/>
    <property type="evidence" value="ECO:0007669"/>
    <property type="project" value="InterPro"/>
</dbReference>
<dbReference type="AlphaFoldDB" id="A0A2M8P5W5"/>
<dbReference type="GO" id="GO:0046872">
    <property type="term" value="F:metal ion binding"/>
    <property type="evidence" value="ECO:0007669"/>
    <property type="project" value="InterPro"/>
</dbReference>
<reference evidence="2 3" key="1">
    <citation type="submission" date="2017-11" db="EMBL/GenBank/DDBJ databases">
        <title>Evolution of Phototrophy in the Chloroflexi Phylum Driven by Horizontal Gene Transfer.</title>
        <authorList>
            <person name="Ward L.M."/>
            <person name="Hemp J."/>
            <person name="Shih P.M."/>
            <person name="Mcglynn S.E."/>
            <person name="Fischer W."/>
        </authorList>
    </citation>
    <scope>NUCLEOTIDE SEQUENCE [LARGE SCALE GENOMIC DNA]</scope>
    <source>
        <strain evidence="2">JP3_13</strain>
    </source>
</reference>
<dbReference type="Pfam" id="PF02132">
    <property type="entry name" value="RecR_ZnF"/>
    <property type="match status" value="1"/>
</dbReference>
<dbReference type="PANTHER" id="PTHR30446">
    <property type="entry name" value="RECOMBINATION PROTEIN RECR"/>
    <property type="match status" value="1"/>
</dbReference>
<dbReference type="PANTHER" id="PTHR30446:SF0">
    <property type="entry name" value="RECOMBINATION PROTEIN RECR"/>
    <property type="match status" value="1"/>
</dbReference>
<sequence>MSKAIPASVTRLIEAFAQLPGVGNKTASRLTYFLLRAPAQLSENLAQAIAELKTKTRLCSICFNITEEEPCAVCADPQ</sequence>
<dbReference type="Proteomes" id="UP000229681">
    <property type="component" value="Unassembled WGS sequence"/>
</dbReference>
<dbReference type="SUPFAM" id="SSF111304">
    <property type="entry name" value="Recombination protein RecR"/>
    <property type="match status" value="1"/>
</dbReference>
<dbReference type="InterPro" id="IPR000093">
    <property type="entry name" value="DNA_Rcmb_RecR"/>
</dbReference>
<proteinExistence type="predicted"/>
<dbReference type="Gene3D" id="1.10.8.420">
    <property type="entry name" value="RecR Domain 1"/>
    <property type="match status" value="1"/>
</dbReference>
<evidence type="ECO:0000313" key="3">
    <source>
        <dbReference type="Proteomes" id="UP000229681"/>
    </source>
</evidence>
<name>A0A2M8P5W5_9CHLR</name>
<accession>A0A2M8P5W5</accession>
<dbReference type="Gene3D" id="3.30.60.80">
    <property type="match status" value="1"/>
</dbReference>
<evidence type="ECO:0000313" key="2">
    <source>
        <dbReference type="EMBL" id="PJF32943.1"/>
    </source>
</evidence>
<dbReference type="GO" id="GO:0006310">
    <property type="term" value="P:DNA recombination"/>
    <property type="evidence" value="ECO:0007669"/>
    <property type="project" value="InterPro"/>
</dbReference>
<dbReference type="GO" id="GO:0006281">
    <property type="term" value="P:DNA repair"/>
    <property type="evidence" value="ECO:0007669"/>
    <property type="project" value="InterPro"/>
</dbReference>
<organism evidence="2 3">
    <name type="scientific">Candidatus Thermofonsia Clade 1 bacterium</name>
    <dbReference type="NCBI Taxonomy" id="2364210"/>
    <lineage>
        <taxon>Bacteria</taxon>
        <taxon>Bacillati</taxon>
        <taxon>Chloroflexota</taxon>
        <taxon>Candidatus Thermofontia</taxon>
        <taxon>Candidatus Thermofonsia Clade 1</taxon>
    </lineage>
</organism>
<gene>
    <name evidence="2" type="ORF">CUN49_19830</name>
</gene>